<dbReference type="Pfam" id="PF01522">
    <property type="entry name" value="Polysacc_deac_1"/>
    <property type="match status" value="1"/>
</dbReference>
<organism evidence="3 4">
    <name type="scientific">Pseudomonas fildesensis</name>
    <dbReference type="NCBI Taxonomy" id="1674920"/>
    <lineage>
        <taxon>Bacteria</taxon>
        <taxon>Pseudomonadati</taxon>
        <taxon>Pseudomonadota</taxon>
        <taxon>Gammaproteobacteria</taxon>
        <taxon>Pseudomonadales</taxon>
        <taxon>Pseudomonadaceae</taxon>
        <taxon>Pseudomonas</taxon>
    </lineage>
</organism>
<evidence type="ECO:0000259" key="2">
    <source>
        <dbReference type="Pfam" id="PF01522"/>
    </source>
</evidence>
<dbReference type="AlphaFoldDB" id="A0A0J8FY10"/>
<protein>
    <submittedName>
        <fullName evidence="3">Polysaccharide deacetylase</fullName>
    </submittedName>
</protein>
<sequence>MRIALLLSACLLCLSAQAAPVDVASLDRGTWPEKLSSPALFDVASRAEILMFAHSLIASEAQDETALKQRLGLKIINLAAIDDLRRQLWQRLLENYTFAQQSCEEDASFCYLVESMDDLREQAGKFEVSEKSFYIGWASPSHVFHERYLDELLRKAALFPQITSEIARFGDHERNGDELNDRLFLLTFDGGPAPVSGNTDWLTDYLRKQKMNATFFALGSSLQTRVERSSASDVQALYQGQCVGTQGWQYRSHSHWVDWQSSITRSAALAQNLMPENYVPLFRPPYGQRRADSQGFFQSQGLQVALWDIDSQDEPGKLKADESAQRVLTLMLLWRKGVIVFHDTQDKARVALPLLLQATAQSGLGWQDCREAFR</sequence>
<evidence type="ECO:0000256" key="1">
    <source>
        <dbReference type="SAM" id="SignalP"/>
    </source>
</evidence>
<gene>
    <name evidence="3" type="ORF">ACR52_10640</name>
</gene>
<reference evidence="3 4" key="1">
    <citation type="submission" date="2015-06" db="EMBL/GenBank/DDBJ databases">
        <title>Draft genome sequence of an Antarctic Pseudomonas sp. strain KG01 with full potential for biotechnological applications.</title>
        <authorList>
            <person name="Pavlov M.S."/>
            <person name="Lira F."/>
            <person name="Martinez J.L."/>
            <person name="Marshall S.H."/>
        </authorList>
    </citation>
    <scope>NUCLEOTIDE SEQUENCE [LARGE SCALE GENOMIC DNA]</scope>
    <source>
        <strain evidence="3 4">KG01</strain>
    </source>
</reference>
<dbReference type="InterPro" id="IPR002509">
    <property type="entry name" value="NODB_dom"/>
</dbReference>
<dbReference type="Gene3D" id="3.20.20.370">
    <property type="entry name" value="Glycoside hydrolase/deacetylase"/>
    <property type="match status" value="1"/>
</dbReference>
<proteinExistence type="predicted"/>
<keyword evidence="4" id="KW-1185">Reference proteome</keyword>
<dbReference type="SUPFAM" id="SSF88713">
    <property type="entry name" value="Glycoside hydrolase/deacetylase"/>
    <property type="match status" value="1"/>
</dbReference>
<comment type="caution">
    <text evidence="3">The sequence shown here is derived from an EMBL/GenBank/DDBJ whole genome shotgun (WGS) entry which is preliminary data.</text>
</comment>
<feature type="domain" description="NodB homology" evidence="2">
    <location>
        <begin position="179"/>
        <end position="303"/>
    </location>
</feature>
<dbReference type="GO" id="GO:0005975">
    <property type="term" value="P:carbohydrate metabolic process"/>
    <property type="evidence" value="ECO:0007669"/>
    <property type="project" value="InterPro"/>
</dbReference>
<dbReference type="InterPro" id="IPR050248">
    <property type="entry name" value="Polysacc_deacetylase_ArnD"/>
</dbReference>
<dbReference type="OrthoDB" id="9816280at2"/>
<dbReference type="RefSeq" id="WP_048723782.1">
    <property type="nucleotide sequence ID" value="NZ_LFMW01000007.1"/>
</dbReference>
<accession>A0A0J8FY10</accession>
<keyword evidence="1" id="KW-0732">Signal</keyword>
<feature type="chain" id="PRO_5005297767" evidence="1">
    <location>
        <begin position="19"/>
        <end position="374"/>
    </location>
</feature>
<dbReference type="InterPro" id="IPR011330">
    <property type="entry name" value="Glyco_hydro/deAcase_b/a-brl"/>
</dbReference>
<evidence type="ECO:0000313" key="4">
    <source>
        <dbReference type="Proteomes" id="UP000037551"/>
    </source>
</evidence>
<dbReference type="PATRIC" id="fig|1674920.3.peg.4965"/>
<dbReference type="CDD" id="cd10917">
    <property type="entry name" value="CE4_NodB_like_6s_7s"/>
    <property type="match status" value="1"/>
</dbReference>
<name>A0A0J8FY10_9PSED</name>
<dbReference type="Proteomes" id="UP000037551">
    <property type="component" value="Unassembled WGS sequence"/>
</dbReference>
<dbReference type="EMBL" id="LFMW01000007">
    <property type="protein sequence ID" value="KMT55025.1"/>
    <property type="molecule type" value="Genomic_DNA"/>
</dbReference>
<dbReference type="GO" id="GO:0016810">
    <property type="term" value="F:hydrolase activity, acting on carbon-nitrogen (but not peptide) bonds"/>
    <property type="evidence" value="ECO:0007669"/>
    <property type="project" value="InterPro"/>
</dbReference>
<dbReference type="STRING" id="1674920.ACR52_10640"/>
<evidence type="ECO:0000313" key="3">
    <source>
        <dbReference type="EMBL" id="KMT55025.1"/>
    </source>
</evidence>
<feature type="signal peptide" evidence="1">
    <location>
        <begin position="1"/>
        <end position="18"/>
    </location>
</feature>
<dbReference type="PANTHER" id="PTHR10587">
    <property type="entry name" value="GLYCOSYL TRANSFERASE-RELATED"/>
    <property type="match status" value="1"/>
</dbReference>